<dbReference type="STRING" id="1423783.FC50_GL000692"/>
<organism evidence="1 2">
    <name type="scientific">Lacticaseibacillus pantheris DSM 15945 = JCM 12539 = NBRC 106106</name>
    <dbReference type="NCBI Taxonomy" id="1423783"/>
    <lineage>
        <taxon>Bacteria</taxon>
        <taxon>Bacillati</taxon>
        <taxon>Bacillota</taxon>
        <taxon>Bacilli</taxon>
        <taxon>Lactobacillales</taxon>
        <taxon>Lactobacillaceae</taxon>
        <taxon>Lacticaseibacillus</taxon>
    </lineage>
</organism>
<protein>
    <submittedName>
        <fullName evidence="1">Uncharacterized protein</fullName>
    </submittedName>
</protein>
<dbReference type="PATRIC" id="fig|1423783.4.peg.717"/>
<dbReference type="AlphaFoldDB" id="A0A0R1TYZ9"/>
<dbReference type="EMBL" id="AZFJ01000044">
    <property type="protein sequence ID" value="KRL86447.1"/>
    <property type="molecule type" value="Genomic_DNA"/>
</dbReference>
<name>A0A0R1TYZ9_9LACO</name>
<sequence length="60" mass="6400">MGVIVGFEPAMNKLGPVDSFRWPKLVLVMSTVGSIKGKVGAVTAQLGQICRPKKFGRGQI</sequence>
<accession>A0A0R1TYZ9</accession>
<evidence type="ECO:0000313" key="1">
    <source>
        <dbReference type="EMBL" id="KRL86447.1"/>
    </source>
</evidence>
<keyword evidence="2" id="KW-1185">Reference proteome</keyword>
<proteinExistence type="predicted"/>
<dbReference type="Proteomes" id="UP000051922">
    <property type="component" value="Unassembled WGS sequence"/>
</dbReference>
<gene>
    <name evidence="1" type="ORF">FC50_GL000692</name>
</gene>
<evidence type="ECO:0000313" key="2">
    <source>
        <dbReference type="Proteomes" id="UP000051922"/>
    </source>
</evidence>
<comment type="caution">
    <text evidence="1">The sequence shown here is derived from an EMBL/GenBank/DDBJ whole genome shotgun (WGS) entry which is preliminary data.</text>
</comment>
<reference evidence="1 2" key="1">
    <citation type="journal article" date="2015" name="Genome Announc.">
        <title>Expanding the biotechnology potential of lactobacilli through comparative genomics of 213 strains and associated genera.</title>
        <authorList>
            <person name="Sun Z."/>
            <person name="Harris H.M."/>
            <person name="McCann A."/>
            <person name="Guo C."/>
            <person name="Argimon S."/>
            <person name="Zhang W."/>
            <person name="Yang X."/>
            <person name="Jeffery I.B."/>
            <person name="Cooney J.C."/>
            <person name="Kagawa T.F."/>
            <person name="Liu W."/>
            <person name="Song Y."/>
            <person name="Salvetti E."/>
            <person name="Wrobel A."/>
            <person name="Rasinkangas P."/>
            <person name="Parkhill J."/>
            <person name="Rea M.C."/>
            <person name="O'Sullivan O."/>
            <person name="Ritari J."/>
            <person name="Douillard F.P."/>
            <person name="Paul Ross R."/>
            <person name="Yang R."/>
            <person name="Briner A.E."/>
            <person name="Felis G.E."/>
            <person name="de Vos W.M."/>
            <person name="Barrangou R."/>
            <person name="Klaenhammer T.R."/>
            <person name="Caufield P.W."/>
            <person name="Cui Y."/>
            <person name="Zhang H."/>
            <person name="O'Toole P.W."/>
        </authorList>
    </citation>
    <scope>NUCLEOTIDE SEQUENCE [LARGE SCALE GENOMIC DNA]</scope>
    <source>
        <strain evidence="1 2">DSM 15945</strain>
    </source>
</reference>